<gene>
    <name evidence="3" type="ORF">UFOVP1099_20</name>
    <name evidence="4" type="ORF">UFOVP1460_25</name>
    <name evidence="5" type="ORF">UFOVP1548_4</name>
    <name evidence="2" type="ORF">UFOVP582_34</name>
</gene>
<name>A0A6J5SKC1_9CAUD</name>
<proteinExistence type="predicted"/>
<organism evidence="4">
    <name type="scientific">uncultured Caudovirales phage</name>
    <dbReference type="NCBI Taxonomy" id="2100421"/>
    <lineage>
        <taxon>Viruses</taxon>
        <taxon>Duplodnaviria</taxon>
        <taxon>Heunggongvirae</taxon>
        <taxon>Uroviricota</taxon>
        <taxon>Caudoviricetes</taxon>
        <taxon>Peduoviridae</taxon>
        <taxon>Maltschvirus</taxon>
        <taxon>Maltschvirus maltsch</taxon>
    </lineage>
</organism>
<dbReference type="EMBL" id="LR797057">
    <property type="protein sequence ID" value="CAB4183927.1"/>
    <property type="molecule type" value="Genomic_DNA"/>
</dbReference>
<dbReference type="EMBL" id="LR797403">
    <property type="protein sequence ID" value="CAB4214255.1"/>
    <property type="molecule type" value="Genomic_DNA"/>
</dbReference>
<dbReference type="EMBL" id="LR798393">
    <property type="protein sequence ID" value="CAB5228545.1"/>
    <property type="molecule type" value="Genomic_DNA"/>
</dbReference>
<reference evidence="4" key="1">
    <citation type="submission" date="2020-05" db="EMBL/GenBank/DDBJ databases">
        <authorList>
            <person name="Chiriac C."/>
            <person name="Salcher M."/>
            <person name="Ghai R."/>
            <person name="Kavagutti S V."/>
        </authorList>
    </citation>
    <scope>NUCLEOTIDE SEQUENCE</scope>
</reference>
<protein>
    <recommendedName>
        <fullName evidence="6">Holin</fullName>
    </recommendedName>
</protein>
<evidence type="ECO:0000313" key="5">
    <source>
        <dbReference type="EMBL" id="CAB5228545.1"/>
    </source>
</evidence>
<evidence type="ECO:0000256" key="1">
    <source>
        <dbReference type="SAM" id="Phobius"/>
    </source>
</evidence>
<sequence length="77" mass="8347">MNSQNQEMFKSWLKTAVAASLAVYMAGTHDITAILQAGAISVAPVVYAWLDPKEDRFGRQVKVVAKKKAAVKKVAAK</sequence>
<dbReference type="EMBL" id="LR796571">
    <property type="protein sequence ID" value="CAB4151774.1"/>
    <property type="molecule type" value="Genomic_DNA"/>
</dbReference>
<evidence type="ECO:0000313" key="3">
    <source>
        <dbReference type="EMBL" id="CAB4183927.1"/>
    </source>
</evidence>
<accession>A0A6J5SKC1</accession>
<feature type="transmembrane region" description="Helical" evidence="1">
    <location>
        <begin position="33"/>
        <end position="50"/>
    </location>
</feature>
<evidence type="ECO:0008006" key="6">
    <source>
        <dbReference type="Google" id="ProtNLM"/>
    </source>
</evidence>
<evidence type="ECO:0000313" key="4">
    <source>
        <dbReference type="EMBL" id="CAB4214255.1"/>
    </source>
</evidence>
<evidence type="ECO:0000313" key="2">
    <source>
        <dbReference type="EMBL" id="CAB4151774.1"/>
    </source>
</evidence>
<keyword evidence="1" id="KW-0812">Transmembrane</keyword>
<keyword evidence="1" id="KW-1133">Transmembrane helix</keyword>
<keyword evidence="1" id="KW-0472">Membrane</keyword>